<dbReference type="RefSeq" id="WP_209655390.1">
    <property type="nucleotide sequence ID" value="NZ_JAGJCB010000011.1"/>
</dbReference>
<feature type="transmembrane region" description="Helical" evidence="1">
    <location>
        <begin position="67"/>
        <end position="85"/>
    </location>
</feature>
<keyword evidence="1" id="KW-0472">Membrane</keyword>
<dbReference type="Proteomes" id="UP000670776">
    <property type="component" value="Unassembled WGS sequence"/>
</dbReference>
<protein>
    <recommendedName>
        <fullName evidence="4">Competence protein</fullName>
    </recommendedName>
</protein>
<keyword evidence="3" id="KW-1185">Reference proteome</keyword>
<keyword evidence="1" id="KW-0812">Transmembrane</keyword>
<gene>
    <name evidence="2" type="ORF">J8H85_11710</name>
</gene>
<keyword evidence="1" id="KW-1133">Transmembrane helix</keyword>
<sequence length="124" mass="14674">MKLETAEDFLKKFDYNYEKRDKALIIDMEFSQKVMVDFSNPESIVMTNKLKGWNFLTGIIPSSIKNAVFLNLVLGIILSLLISLYDTQAGVFFFLGLMFWVLVWFTFYHSKFNNLQQFLMKWMN</sequence>
<evidence type="ECO:0000313" key="2">
    <source>
        <dbReference type="EMBL" id="MBP0904495.1"/>
    </source>
</evidence>
<comment type="caution">
    <text evidence="2">The sequence shown here is derived from an EMBL/GenBank/DDBJ whole genome shotgun (WGS) entry which is preliminary data.</text>
</comment>
<proteinExistence type="predicted"/>
<evidence type="ECO:0000313" key="3">
    <source>
        <dbReference type="Proteomes" id="UP000670776"/>
    </source>
</evidence>
<accession>A0ABS4BWQ8</accession>
<evidence type="ECO:0000256" key="1">
    <source>
        <dbReference type="SAM" id="Phobius"/>
    </source>
</evidence>
<organism evidence="2 3">
    <name type="scientific">Mariniflexile gromovii</name>
    <dbReference type="NCBI Taxonomy" id="362523"/>
    <lineage>
        <taxon>Bacteria</taxon>
        <taxon>Pseudomonadati</taxon>
        <taxon>Bacteroidota</taxon>
        <taxon>Flavobacteriia</taxon>
        <taxon>Flavobacteriales</taxon>
        <taxon>Flavobacteriaceae</taxon>
        <taxon>Mariniflexile</taxon>
    </lineage>
</organism>
<feature type="transmembrane region" description="Helical" evidence="1">
    <location>
        <begin position="91"/>
        <end position="110"/>
    </location>
</feature>
<reference evidence="2 3" key="1">
    <citation type="submission" date="2021-04" db="EMBL/GenBank/DDBJ databases">
        <title>Mariniflexile gromovii gen. nov., sp. nov., a gliding bacterium isolated from the sea urchin Strongylocentrotus intermedius.</title>
        <authorList>
            <person name="Ko S."/>
            <person name="Le V."/>
            <person name="Ahn C.-Y."/>
            <person name="Oh H.-M."/>
        </authorList>
    </citation>
    <scope>NUCLEOTIDE SEQUENCE [LARGE SCALE GENOMIC DNA]</scope>
    <source>
        <strain evidence="2 3">KCTC 12570</strain>
    </source>
</reference>
<name>A0ABS4BWQ8_9FLAO</name>
<evidence type="ECO:0008006" key="4">
    <source>
        <dbReference type="Google" id="ProtNLM"/>
    </source>
</evidence>
<dbReference type="EMBL" id="JAGJCB010000011">
    <property type="protein sequence ID" value="MBP0904495.1"/>
    <property type="molecule type" value="Genomic_DNA"/>
</dbReference>